<dbReference type="AlphaFoldDB" id="A0A644ZSV6"/>
<proteinExistence type="predicted"/>
<evidence type="ECO:0000313" key="2">
    <source>
        <dbReference type="EMBL" id="MPM44060.1"/>
    </source>
</evidence>
<dbReference type="EMBL" id="VSSQ01010333">
    <property type="protein sequence ID" value="MPM44060.1"/>
    <property type="molecule type" value="Genomic_DNA"/>
</dbReference>
<sequence length="38" mass="4437">MCNNKTKKPTPKKITDRVLTLLYLIYLYKILLLILGSN</sequence>
<keyword evidence="1" id="KW-0812">Transmembrane</keyword>
<name>A0A644ZSV6_9ZZZZ</name>
<feature type="transmembrane region" description="Helical" evidence="1">
    <location>
        <begin position="21"/>
        <end position="37"/>
    </location>
</feature>
<organism evidence="2">
    <name type="scientific">bioreactor metagenome</name>
    <dbReference type="NCBI Taxonomy" id="1076179"/>
    <lineage>
        <taxon>unclassified sequences</taxon>
        <taxon>metagenomes</taxon>
        <taxon>ecological metagenomes</taxon>
    </lineage>
</organism>
<reference evidence="2" key="1">
    <citation type="submission" date="2019-08" db="EMBL/GenBank/DDBJ databases">
        <authorList>
            <person name="Kucharzyk K."/>
            <person name="Murdoch R.W."/>
            <person name="Higgins S."/>
            <person name="Loffler F."/>
        </authorList>
    </citation>
    <scope>NUCLEOTIDE SEQUENCE</scope>
</reference>
<gene>
    <name evidence="2" type="ORF">SDC9_90738</name>
</gene>
<protein>
    <submittedName>
        <fullName evidence="2">Uncharacterized protein</fullName>
    </submittedName>
</protein>
<keyword evidence="1" id="KW-0472">Membrane</keyword>
<comment type="caution">
    <text evidence="2">The sequence shown here is derived from an EMBL/GenBank/DDBJ whole genome shotgun (WGS) entry which is preliminary data.</text>
</comment>
<accession>A0A644ZSV6</accession>
<evidence type="ECO:0000256" key="1">
    <source>
        <dbReference type="SAM" id="Phobius"/>
    </source>
</evidence>
<keyword evidence="1" id="KW-1133">Transmembrane helix</keyword>